<dbReference type="InterPro" id="IPR035437">
    <property type="entry name" value="SNase_OB-fold_sf"/>
</dbReference>
<name>A0A7C4HC04_STAMA</name>
<gene>
    <name evidence="3" type="ORF">ENU14_05345</name>
</gene>
<keyword evidence="1" id="KW-0812">Transmembrane</keyword>
<evidence type="ECO:0000313" key="3">
    <source>
        <dbReference type="EMBL" id="HGM58989.1"/>
    </source>
</evidence>
<keyword evidence="1" id="KW-0472">Membrane</keyword>
<organism evidence="3">
    <name type="scientific">Staphylothermus marinus</name>
    <dbReference type="NCBI Taxonomy" id="2280"/>
    <lineage>
        <taxon>Archaea</taxon>
        <taxon>Thermoproteota</taxon>
        <taxon>Thermoprotei</taxon>
        <taxon>Desulfurococcales</taxon>
        <taxon>Desulfurococcaceae</taxon>
        <taxon>Staphylothermus</taxon>
    </lineage>
</organism>
<keyword evidence="1" id="KW-1133">Transmembrane helix</keyword>
<evidence type="ECO:0000259" key="2">
    <source>
        <dbReference type="PROSITE" id="PS50830"/>
    </source>
</evidence>
<dbReference type="Pfam" id="PF00565">
    <property type="entry name" value="SNase"/>
    <property type="match status" value="1"/>
</dbReference>
<evidence type="ECO:0000256" key="1">
    <source>
        <dbReference type="SAM" id="Phobius"/>
    </source>
</evidence>
<comment type="caution">
    <text evidence="3">The sequence shown here is derived from an EMBL/GenBank/DDBJ whole genome shotgun (WGS) entry which is preliminary data.</text>
</comment>
<dbReference type="PROSITE" id="PS50830">
    <property type="entry name" value="TNASE_3"/>
    <property type="match status" value="1"/>
</dbReference>
<feature type="domain" description="TNase-like" evidence="2">
    <location>
        <begin position="37"/>
        <end position="150"/>
    </location>
</feature>
<protein>
    <submittedName>
        <fullName evidence="3">Thermonuclease family protein</fullName>
    </submittedName>
</protein>
<dbReference type="EMBL" id="DTBJ01000044">
    <property type="protein sequence ID" value="HGM58989.1"/>
    <property type="molecule type" value="Genomic_DNA"/>
</dbReference>
<accession>A0A7C4HC04</accession>
<reference evidence="3" key="1">
    <citation type="journal article" date="2020" name="mSystems">
        <title>Genome- and Community-Level Interaction Insights into Carbon Utilization and Element Cycling Functions of Hydrothermarchaeota in Hydrothermal Sediment.</title>
        <authorList>
            <person name="Zhou Z."/>
            <person name="Liu Y."/>
            <person name="Xu W."/>
            <person name="Pan J."/>
            <person name="Luo Z.H."/>
            <person name="Li M."/>
        </authorList>
    </citation>
    <scope>NUCLEOTIDE SEQUENCE [LARGE SCALE GENOMIC DNA]</scope>
    <source>
        <strain evidence="3">SpSt-642</strain>
    </source>
</reference>
<feature type="transmembrane region" description="Helical" evidence="1">
    <location>
        <begin position="199"/>
        <end position="218"/>
    </location>
</feature>
<dbReference type="Gene3D" id="2.40.50.90">
    <property type="match status" value="1"/>
</dbReference>
<proteinExistence type="predicted"/>
<dbReference type="SMART" id="SM00318">
    <property type="entry name" value="SNc"/>
    <property type="match status" value="1"/>
</dbReference>
<sequence>MVSKINSSFKTILILLFLITIFNLNTIRSNNSSIDYCEVYGEIIRVIDGDTVELRVREVYSSKYVYLHNRVLKIRFADINAPELDTHEGVLAKEALINLLNQYGWSSCLNIDDYGEPTDRYGRYIAVVFVKYNSTHWLNVNKWLLDNGYAEIMDFHDNEFNPYSWTLYVVLNYATTLTTTSQNNDVIRNWFNKLVVNPFLIVLTIVIFISTLFTLILFSKKSS</sequence>
<dbReference type="InterPro" id="IPR016071">
    <property type="entry name" value="Staphylococal_nuclease_OB-fold"/>
</dbReference>
<dbReference type="AlphaFoldDB" id="A0A7C4HC04"/>
<dbReference type="SUPFAM" id="SSF50199">
    <property type="entry name" value="Staphylococcal nuclease"/>
    <property type="match status" value="1"/>
</dbReference>